<evidence type="ECO:0000313" key="3">
    <source>
        <dbReference type="Proteomes" id="UP000478836"/>
    </source>
</evidence>
<comment type="caution">
    <text evidence="2">The sequence shown here is derived from an EMBL/GenBank/DDBJ whole genome shotgun (WGS) entry which is preliminary data.</text>
</comment>
<feature type="transmembrane region" description="Helical" evidence="1">
    <location>
        <begin position="6"/>
        <end position="29"/>
    </location>
</feature>
<evidence type="ECO:0000256" key="1">
    <source>
        <dbReference type="SAM" id="Phobius"/>
    </source>
</evidence>
<gene>
    <name evidence="2" type="ORF">F6A08_02700</name>
</gene>
<accession>A0ABQ6V8J6</accession>
<keyword evidence="3" id="KW-1185">Reference proteome</keyword>
<dbReference type="RefSeq" id="WP_151458533.1">
    <property type="nucleotide sequence ID" value="NZ_CBDRDJ010000002.1"/>
</dbReference>
<sequence>MTEPQVWTLIGVFAAAMFGTMTLMSTMFLRTMQNGFDSVRTEFRTEFDSVRTEFRNEFASVRTEFRNEFASVRAESGSEFANVRTEIRAIHDRIDHLDRDVSAIYRHIFGIDRG</sequence>
<protein>
    <recommendedName>
        <fullName evidence="4">DUF2746 domain-containing protein</fullName>
    </recommendedName>
</protein>
<reference evidence="3" key="1">
    <citation type="submission" date="2019-09" db="EMBL/GenBank/DDBJ databases">
        <title>Whole genome sequencing of Microbacterium maritypicum.</title>
        <authorList>
            <person name="Lenchi N."/>
        </authorList>
    </citation>
    <scope>NUCLEOTIDE SEQUENCE [LARGE SCALE GENOMIC DNA]</scope>
    <source>
        <strain evidence="3">G1</strain>
    </source>
</reference>
<proteinExistence type="predicted"/>
<keyword evidence="1" id="KW-0472">Membrane</keyword>
<keyword evidence="1" id="KW-1133">Transmembrane helix</keyword>
<evidence type="ECO:0008006" key="4">
    <source>
        <dbReference type="Google" id="ProtNLM"/>
    </source>
</evidence>
<evidence type="ECO:0000313" key="2">
    <source>
        <dbReference type="EMBL" id="KAB1866740.1"/>
    </source>
</evidence>
<dbReference type="Proteomes" id="UP000478836">
    <property type="component" value="Unassembled WGS sequence"/>
</dbReference>
<keyword evidence="1" id="KW-0812">Transmembrane</keyword>
<name>A0ABQ6V8J6_9MICO</name>
<dbReference type="GeneID" id="77475337"/>
<dbReference type="EMBL" id="WAAO01000001">
    <property type="protein sequence ID" value="KAB1866740.1"/>
    <property type="molecule type" value="Genomic_DNA"/>
</dbReference>
<organism evidence="2 3">
    <name type="scientific">Microbacterium algeriense</name>
    <dbReference type="NCBI Taxonomy" id="2615184"/>
    <lineage>
        <taxon>Bacteria</taxon>
        <taxon>Bacillati</taxon>
        <taxon>Actinomycetota</taxon>
        <taxon>Actinomycetes</taxon>
        <taxon>Micrococcales</taxon>
        <taxon>Microbacteriaceae</taxon>
        <taxon>Microbacterium</taxon>
    </lineage>
</organism>
<dbReference type="Gene3D" id="6.10.250.2700">
    <property type="match status" value="1"/>
</dbReference>